<comment type="caution">
    <text evidence="3">The sequence shown here is derived from an EMBL/GenBank/DDBJ whole genome shotgun (WGS) entry which is preliminary data.</text>
</comment>
<evidence type="ECO:0000256" key="1">
    <source>
        <dbReference type="SAM" id="SignalP"/>
    </source>
</evidence>
<dbReference type="InterPro" id="IPR025665">
    <property type="entry name" value="Beta-barrel_OMP_2"/>
</dbReference>
<evidence type="ECO:0000259" key="2">
    <source>
        <dbReference type="Pfam" id="PF13568"/>
    </source>
</evidence>
<name>A0A081PD75_9SPHI</name>
<dbReference type="eggNOG" id="COG3637">
    <property type="taxonomic scope" value="Bacteria"/>
</dbReference>
<dbReference type="Pfam" id="PF13568">
    <property type="entry name" value="OMP_b-brl_2"/>
    <property type="match status" value="1"/>
</dbReference>
<dbReference type="EMBL" id="JNFF01000110">
    <property type="protein sequence ID" value="KEQ28648.1"/>
    <property type="molecule type" value="Genomic_DNA"/>
</dbReference>
<keyword evidence="4" id="KW-1185">Reference proteome</keyword>
<evidence type="ECO:0000313" key="4">
    <source>
        <dbReference type="Proteomes" id="UP000028007"/>
    </source>
</evidence>
<reference evidence="3 4" key="1">
    <citation type="journal article" date="1992" name="Int. J. Syst. Bacteriol.">
        <title>Sphingobacterium antarcticus sp. nov. a Psychrotrophic Bacterium from the Soils of Schirmacher Oasis, Antarctica.</title>
        <authorList>
            <person name="Shivaji S."/>
            <person name="Ray M.K."/>
            <person name="Rao N.S."/>
            <person name="Saiserr L."/>
            <person name="Jagannadham M.V."/>
            <person name="Kumar G.S."/>
            <person name="Reddy G."/>
            <person name="Bhargava P.M."/>
        </authorList>
    </citation>
    <scope>NUCLEOTIDE SEQUENCE [LARGE SCALE GENOMIC DNA]</scope>
    <source>
        <strain evidence="3 4">4BY</strain>
    </source>
</reference>
<dbReference type="AlphaFoldDB" id="A0A081PD75"/>
<protein>
    <recommendedName>
        <fullName evidence="2">Outer membrane protein beta-barrel domain-containing protein</fullName>
    </recommendedName>
</protein>
<evidence type="ECO:0000313" key="3">
    <source>
        <dbReference type="EMBL" id="KEQ28648.1"/>
    </source>
</evidence>
<feature type="chain" id="PRO_5001761674" description="Outer membrane protein beta-barrel domain-containing protein" evidence="1">
    <location>
        <begin position="22"/>
        <end position="228"/>
    </location>
</feature>
<dbReference type="Proteomes" id="UP000028007">
    <property type="component" value="Unassembled WGS sequence"/>
</dbReference>
<organism evidence="3 4">
    <name type="scientific">Pedobacter antarcticus 4BY</name>
    <dbReference type="NCBI Taxonomy" id="1358423"/>
    <lineage>
        <taxon>Bacteria</taxon>
        <taxon>Pseudomonadati</taxon>
        <taxon>Bacteroidota</taxon>
        <taxon>Sphingobacteriia</taxon>
        <taxon>Sphingobacteriales</taxon>
        <taxon>Sphingobacteriaceae</taxon>
        <taxon>Pedobacter</taxon>
    </lineage>
</organism>
<keyword evidence="1" id="KW-0732">Signal</keyword>
<proteinExistence type="predicted"/>
<feature type="domain" description="Outer membrane protein beta-barrel" evidence="2">
    <location>
        <begin position="26"/>
        <end position="203"/>
    </location>
</feature>
<accession>A0A081PD75</accession>
<gene>
    <name evidence="3" type="ORF">N180_04425</name>
</gene>
<feature type="signal peptide" evidence="1">
    <location>
        <begin position="1"/>
        <end position="21"/>
    </location>
</feature>
<sequence length="228" mass="25221">MKMKKIGYILICILIANQAMAQENLAEIYRVGKIKLAVKAGFTMFRVKGNGVSELSAEGKSSNLNGFFTGLEGNIELNRFLGLQHSIAIIQKGALLQLKDEQGQLFDSKYRNTYLEISPVSLTFNLKLLQLYAGPYFSLLTASSIQRKNGSGYLYKDKSIFGDASSEGGYTQKMDAGFSTGMNFNWKQISVGFRYVHGLAPVIENSANIHGQESIYNRGLVFSTGYSF</sequence>